<comment type="subcellular location">
    <subcellularLocation>
        <location evidence="1">Nucleus</location>
    </subcellularLocation>
</comment>
<dbReference type="InterPro" id="IPR051089">
    <property type="entry name" value="prtT"/>
</dbReference>
<accession>A0A316U3B0</accession>
<dbReference type="InterPro" id="IPR001138">
    <property type="entry name" value="Zn2Cys6_DnaBD"/>
</dbReference>
<dbReference type="PANTHER" id="PTHR31845">
    <property type="entry name" value="FINGER DOMAIN PROTEIN, PUTATIVE-RELATED"/>
    <property type="match status" value="1"/>
</dbReference>
<feature type="region of interest" description="Disordered" evidence="6">
    <location>
        <begin position="318"/>
        <end position="348"/>
    </location>
</feature>
<evidence type="ECO:0000256" key="5">
    <source>
        <dbReference type="ARBA" id="ARBA00023242"/>
    </source>
</evidence>
<keyword evidence="9" id="KW-1185">Reference proteome</keyword>
<dbReference type="OrthoDB" id="39175at2759"/>
<dbReference type="GO" id="GO:0000976">
    <property type="term" value="F:transcription cis-regulatory region binding"/>
    <property type="evidence" value="ECO:0007669"/>
    <property type="project" value="TreeGrafter"/>
</dbReference>
<keyword evidence="4" id="KW-0804">Transcription</keyword>
<evidence type="ECO:0000256" key="4">
    <source>
        <dbReference type="ARBA" id="ARBA00023163"/>
    </source>
</evidence>
<feature type="region of interest" description="Disordered" evidence="6">
    <location>
        <begin position="733"/>
        <end position="754"/>
    </location>
</feature>
<feature type="compositionally biased region" description="Basic and acidic residues" evidence="6">
    <location>
        <begin position="39"/>
        <end position="53"/>
    </location>
</feature>
<dbReference type="SUPFAM" id="SSF57701">
    <property type="entry name" value="Zn2/Cys6 DNA-binding domain"/>
    <property type="match status" value="1"/>
</dbReference>
<feature type="compositionally biased region" description="Low complexity" evidence="6">
    <location>
        <begin position="845"/>
        <end position="855"/>
    </location>
</feature>
<feature type="compositionally biased region" description="Gly residues" evidence="6">
    <location>
        <begin position="129"/>
        <end position="138"/>
    </location>
</feature>
<proteinExistence type="predicted"/>
<reference evidence="8 9" key="1">
    <citation type="journal article" date="2018" name="Mol. Biol. Evol.">
        <title>Broad Genomic Sampling Reveals a Smut Pathogenic Ancestry of the Fungal Clade Ustilaginomycotina.</title>
        <authorList>
            <person name="Kijpornyongpan T."/>
            <person name="Mondo S.J."/>
            <person name="Barry K."/>
            <person name="Sandor L."/>
            <person name="Lee J."/>
            <person name="Lipzen A."/>
            <person name="Pangilinan J."/>
            <person name="LaButti K."/>
            <person name="Hainaut M."/>
            <person name="Henrissat B."/>
            <person name="Grigoriev I.V."/>
            <person name="Spatafora J.W."/>
            <person name="Aime M.C."/>
        </authorList>
    </citation>
    <scope>NUCLEOTIDE SEQUENCE [LARGE SCALE GENOMIC DNA]</scope>
    <source>
        <strain evidence="8 9">MCA 4718</strain>
    </source>
</reference>
<evidence type="ECO:0000313" key="8">
    <source>
        <dbReference type="EMBL" id="PWN19308.1"/>
    </source>
</evidence>
<dbReference type="Proteomes" id="UP000245942">
    <property type="component" value="Unassembled WGS sequence"/>
</dbReference>
<dbReference type="InterPro" id="IPR036864">
    <property type="entry name" value="Zn2-C6_fun-type_DNA-bd_sf"/>
</dbReference>
<keyword evidence="3" id="KW-0238">DNA-binding</keyword>
<dbReference type="CDD" id="cd00067">
    <property type="entry name" value="GAL4"/>
    <property type="match status" value="1"/>
</dbReference>
<dbReference type="PROSITE" id="PS50048">
    <property type="entry name" value="ZN2_CY6_FUNGAL_2"/>
    <property type="match status" value="1"/>
</dbReference>
<evidence type="ECO:0000256" key="2">
    <source>
        <dbReference type="ARBA" id="ARBA00023015"/>
    </source>
</evidence>
<dbReference type="STRING" id="1684307.A0A316U3B0"/>
<feature type="compositionally biased region" description="Polar residues" evidence="6">
    <location>
        <begin position="1"/>
        <end position="10"/>
    </location>
</feature>
<feature type="compositionally biased region" description="Polar residues" evidence="6">
    <location>
        <begin position="282"/>
        <end position="292"/>
    </location>
</feature>
<dbReference type="PROSITE" id="PS00463">
    <property type="entry name" value="ZN2_CY6_FUNGAL_1"/>
    <property type="match status" value="1"/>
</dbReference>
<dbReference type="Pfam" id="PF00172">
    <property type="entry name" value="Zn_clus"/>
    <property type="match status" value="1"/>
</dbReference>
<dbReference type="RefSeq" id="XP_025346468.1">
    <property type="nucleotide sequence ID" value="XM_025493048.1"/>
</dbReference>
<feature type="domain" description="Zn(2)-C6 fungal-type" evidence="7">
    <location>
        <begin position="146"/>
        <end position="178"/>
    </location>
</feature>
<gene>
    <name evidence="8" type="ORF">BCV69DRAFT_284454</name>
</gene>
<organism evidence="8 9">
    <name type="scientific">Pseudomicrostroma glucosiphilum</name>
    <dbReference type="NCBI Taxonomy" id="1684307"/>
    <lineage>
        <taxon>Eukaryota</taxon>
        <taxon>Fungi</taxon>
        <taxon>Dikarya</taxon>
        <taxon>Basidiomycota</taxon>
        <taxon>Ustilaginomycotina</taxon>
        <taxon>Exobasidiomycetes</taxon>
        <taxon>Microstromatales</taxon>
        <taxon>Microstromatales incertae sedis</taxon>
        <taxon>Pseudomicrostroma</taxon>
    </lineage>
</organism>
<feature type="compositionally biased region" description="Polar residues" evidence="6">
    <location>
        <begin position="19"/>
        <end position="29"/>
    </location>
</feature>
<feature type="compositionally biased region" description="Pro residues" evidence="6">
    <location>
        <begin position="65"/>
        <end position="78"/>
    </location>
</feature>
<evidence type="ECO:0000256" key="1">
    <source>
        <dbReference type="ARBA" id="ARBA00004123"/>
    </source>
</evidence>
<evidence type="ECO:0000256" key="3">
    <source>
        <dbReference type="ARBA" id="ARBA00023125"/>
    </source>
</evidence>
<evidence type="ECO:0000313" key="9">
    <source>
        <dbReference type="Proteomes" id="UP000245942"/>
    </source>
</evidence>
<feature type="compositionally biased region" description="Low complexity" evidence="6">
    <location>
        <begin position="881"/>
        <end position="908"/>
    </location>
</feature>
<feature type="compositionally biased region" description="Low complexity" evidence="6">
    <location>
        <begin position="102"/>
        <end position="128"/>
    </location>
</feature>
<name>A0A316U3B0_9BASI</name>
<dbReference type="AlphaFoldDB" id="A0A316U3B0"/>
<dbReference type="GO" id="GO:0005634">
    <property type="term" value="C:nucleus"/>
    <property type="evidence" value="ECO:0007669"/>
    <property type="project" value="UniProtKB-SubCell"/>
</dbReference>
<keyword evidence="5" id="KW-0539">Nucleus</keyword>
<feature type="region of interest" description="Disordered" evidence="6">
    <location>
        <begin position="843"/>
        <end position="932"/>
    </location>
</feature>
<dbReference type="PANTHER" id="PTHR31845:SF19">
    <property type="entry name" value="TRANSCRIPTION FACTOR DOMAIN-CONTAINING PROTEIN"/>
    <property type="match status" value="1"/>
</dbReference>
<dbReference type="Gene3D" id="4.10.240.10">
    <property type="entry name" value="Zn(2)-C6 fungal-type DNA-binding domain"/>
    <property type="match status" value="1"/>
</dbReference>
<feature type="region of interest" description="Disordered" evidence="6">
    <location>
        <begin position="245"/>
        <end position="293"/>
    </location>
</feature>
<sequence>MAQQPVSTPTYAPPPHTWGSYQHHSNSPNAADYFSSHGSSRDSGYHAHTDPRNVRPRISVDTPRSYPPHSPSHLPPHPNFQHQSHSYSHPPPDSYPHATAMSAAGPSRRARSSSSQSQDGDEGSSPTQGGKGRGGGQGPKTIQSKACVNCRRSKVKCVNDGSGGPCRRCVDIKLECKWRVRIDDEAWRESVESRFSQLCSKVDAITAMPPAGGRKSDCAPSPSASGEVYQHPEWRNLHNRPGAMLPPPTVSAGRQLAPAHSPSYSSLAGSMHKTSPRPDIGSSASTPFNAVSPQERLPPPAALISGADVTMSNGDYSSWTPSGRARSISSVKMDGSSPSRFLAGRDSKVTSPLPGISQGFVSSQNRDCASMASVGPIADQESSPQNLPDVVRHAITTKSHGLPVQWEAGSYASAVSHVGRDDPRLNLIGTGHVPCQRVTLLFQYFGKYMQSHSFGFPTFAPNEKMTPLIVASISLAASLLDPAGRKYSPVIGKLIAEQANLAGADSLSEEQHLNRELGVGVEEITGLCIAATWLSGEEGNKLAKVVRFWALAYLRQFDARMDPQSSPADREQVYAEKMTLLPAYRVVRRSLRLRIWLESYIVDAAASIMNSRDLFAPGKPARPICEELREELSKSREVDDQPTRPEGLSAEDVQLLGHASIMDFFVATTNVISASRDSEHAMRELQYLLEEKLEDWRDSVGKDIDLSSNTPLAIDLGLTYYLARAYVGSLAQSINSTSGSPRSTKTSPKSTRPTRLQRNIVNQGKESALMALQIVQESLPERLLRLPTWQHFLLSHAGGLLIRVLEDPAKWHLTAQSYHILTTVESYARLARTLLDTHRAQTPCSFSSASSSSAAEVDSLPPYTSTPANGNGNGNSLANETATAGAAMMTARASSSSSSSTAVDVGASSGAGGGIGAKDEEHGEAGSTSKHVGTAAAATATYGGHGAHPAAVMVEEMYWAAVQMRCRIVG</sequence>
<protein>
    <recommendedName>
        <fullName evidence="7">Zn(2)-C6 fungal-type domain-containing protein</fullName>
    </recommendedName>
</protein>
<dbReference type="GO" id="GO:0008270">
    <property type="term" value="F:zinc ion binding"/>
    <property type="evidence" value="ECO:0007669"/>
    <property type="project" value="InterPro"/>
</dbReference>
<keyword evidence="2" id="KW-0805">Transcription regulation</keyword>
<feature type="compositionally biased region" description="Low complexity" evidence="6">
    <location>
        <begin position="736"/>
        <end position="754"/>
    </location>
</feature>
<dbReference type="GO" id="GO:0000981">
    <property type="term" value="F:DNA-binding transcription factor activity, RNA polymerase II-specific"/>
    <property type="evidence" value="ECO:0007669"/>
    <property type="project" value="InterPro"/>
</dbReference>
<evidence type="ECO:0000259" key="7">
    <source>
        <dbReference type="PROSITE" id="PS50048"/>
    </source>
</evidence>
<evidence type="ECO:0000256" key="6">
    <source>
        <dbReference type="SAM" id="MobiDB-lite"/>
    </source>
</evidence>
<feature type="region of interest" description="Disordered" evidence="6">
    <location>
        <begin position="1"/>
        <end position="142"/>
    </location>
</feature>
<dbReference type="GeneID" id="37014782"/>
<dbReference type="EMBL" id="KZ819332">
    <property type="protein sequence ID" value="PWN19308.1"/>
    <property type="molecule type" value="Genomic_DNA"/>
</dbReference>